<dbReference type="Pfam" id="PF02417">
    <property type="entry name" value="Chromate_transp"/>
    <property type="match status" value="2"/>
</dbReference>
<evidence type="ECO:0000256" key="5">
    <source>
        <dbReference type="ARBA" id="ARBA00022989"/>
    </source>
</evidence>
<keyword evidence="10" id="KW-1185">Reference proteome</keyword>
<protein>
    <submittedName>
        <fullName evidence="9">Chromate transporter</fullName>
    </submittedName>
</protein>
<keyword evidence="5 8" id="KW-1133">Transmembrane helix</keyword>
<feature type="transmembrane region" description="Helical" evidence="8">
    <location>
        <begin position="226"/>
        <end position="251"/>
    </location>
</feature>
<dbReference type="RefSeq" id="WP_088571155.1">
    <property type="nucleotide sequence ID" value="NZ_FYEK01000027.1"/>
</dbReference>
<accession>A0A212QZ46</accession>
<dbReference type="InterPro" id="IPR003370">
    <property type="entry name" value="Chromate_transpt"/>
</dbReference>
<evidence type="ECO:0000256" key="8">
    <source>
        <dbReference type="SAM" id="Phobius"/>
    </source>
</evidence>
<dbReference type="PANTHER" id="PTHR33567:SF3">
    <property type="entry name" value="CHROMATE ION TRANSPORTER (EUROFUNG)"/>
    <property type="match status" value="1"/>
</dbReference>
<feature type="transmembrane region" description="Helical" evidence="8">
    <location>
        <begin position="363"/>
        <end position="392"/>
    </location>
</feature>
<feature type="transmembrane region" description="Helical" evidence="8">
    <location>
        <begin position="287"/>
        <end position="315"/>
    </location>
</feature>
<evidence type="ECO:0000313" key="9">
    <source>
        <dbReference type="EMBL" id="SNB65010.1"/>
    </source>
</evidence>
<dbReference type="PIRSF" id="PIRSF004810">
    <property type="entry name" value="ChrA"/>
    <property type="match status" value="1"/>
</dbReference>
<evidence type="ECO:0000256" key="3">
    <source>
        <dbReference type="ARBA" id="ARBA00022475"/>
    </source>
</evidence>
<evidence type="ECO:0000256" key="1">
    <source>
        <dbReference type="ARBA" id="ARBA00004651"/>
    </source>
</evidence>
<dbReference type="InterPro" id="IPR014047">
    <property type="entry name" value="Chr_Tranpt_l_chain"/>
</dbReference>
<dbReference type="GO" id="GO:0015109">
    <property type="term" value="F:chromate transmembrane transporter activity"/>
    <property type="evidence" value="ECO:0007669"/>
    <property type="project" value="InterPro"/>
</dbReference>
<feature type="transmembrane region" description="Helical" evidence="8">
    <location>
        <begin position="202"/>
        <end position="219"/>
    </location>
</feature>
<dbReference type="InParanoid" id="A0A212QZ46"/>
<comment type="subcellular location">
    <subcellularLocation>
        <location evidence="1">Cell membrane</location>
        <topology evidence="1">Multi-pass membrane protein</topology>
    </subcellularLocation>
</comment>
<dbReference type="OrthoDB" id="9788907at2"/>
<feature type="transmembrane region" description="Helical" evidence="8">
    <location>
        <begin position="102"/>
        <end position="127"/>
    </location>
</feature>
<evidence type="ECO:0000256" key="6">
    <source>
        <dbReference type="ARBA" id="ARBA00023136"/>
    </source>
</evidence>
<keyword evidence="4 8" id="KW-0812">Transmembrane</keyword>
<proteinExistence type="inferred from homology"/>
<feature type="transmembrane region" description="Helical" evidence="8">
    <location>
        <begin position="336"/>
        <end position="357"/>
    </location>
</feature>
<dbReference type="PANTHER" id="PTHR33567">
    <property type="entry name" value="CHROMATE ION TRANSPORTER (EUROFUNG)"/>
    <property type="match status" value="1"/>
</dbReference>
<keyword evidence="3" id="KW-1003">Cell membrane</keyword>
<dbReference type="Proteomes" id="UP000197025">
    <property type="component" value="Unassembled WGS sequence"/>
</dbReference>
<evidence type="ECO:0000313" key="10">
    <source>
        <dbReference type="Proteomes" id="UP000197025"/>
    </source>
</evidence>
<feature type="transmembrane region" description="Helical" evidence="8">
    <location>
        <begin position="32"/>
        <end position="53"/>
    </location>
</feature>
<keyword evidence="6 8" id="KW-0472">Membrane</keyword>
<sequence length="396" mass="41796">MIPDPSDEQAIKQSPSAPQALGKAYPGRVEEVLAFSLRLGCTAFGGPAAHIALMHHELVRRRRWVTEAQFLDLLSATYLIPGPNSTEMAIHLGFVRAGWPGLVAAGAAFITPAMLMVMALAALYVHFRATPDLAGILYGVKPVVLALIAQAIIDLGRRTARDPRVILISLAVGALYLRGVHELLLLLGAGLAMLTLRQVRRPGLPLIGAAGLALTSLSTSPVPFHLLWMFLLFLKIGATLYGSGYVLVAFLRADFVARLGWLTEPQLLDAVAIGQVTPGPVLTTATFIGYLLAGIPGALLATLGIFLPAFVLVALTGPWIPQMRRSPILAAFPDGVNGASLGLMAGVLIQLASASLVDPLAVAISVLSFLLLIRTPVNATYLVLAGAALGWLKSRV</sequence>
<name>A0A212QZ46_9CHLR</name>
<dbReference type="NCBIfam" id="TIGR00937">
    <property type="entry name" value="2A51"/>
    <property type="match status" value="1"/>
</dbReference>
<dbReference type="EMBL" id="FYEK01000027">
    <property type="protein sequence ID" value="SNB65010.1"/>
    <property type="molecule type" value="Genomic_DNA"/>
</dbReference>
<dbReference type="GO" id="GO:0005886">
    <property type="term" value="C:plasma membrane"/>
    <property type="evidence" value="ECO:0007669"/>
    <property type="project" value="UniProtKB-SubCell"/>
</dbReference>
<reference evidence="10" key="1">
    <citation type="submission" date="2017-06" db="EMBL/GenBank/DDBJ databases">
        <authorList>
            <person name="Varghese N."/>
            <person name="Submissions S."/>
        </authorList>
    </citation>
    <scope>NUCLEOTIDE SEQUENCE [LARGE SCALE GENOMIC DNA]</scope>
    <source>
        <strain evidence="10">JAD2</strain>
    </source>
</reference>
<gene>
    <name evidence="9" type="ORF">SAMN02746019_00009100</name>
</gene>
<dbReference type="AlphaFoldDB" id="A0A212QZ46"/>
<feature type="transmembrane region" description="Helical" evidence="8">
    <location>
        <begin position="133"/>
        <end position="153"/>
    </location>
</feature>
<comment type="similarity">
    <text evidence="2">Belongs to the chromate ion transporter (CHR) (TC 2.A.51) family.</text>
</comment>
<organism evidence="9 10">
    <name type="scientific">Thermoflexus hugenholtzii JAD2</name>
    <dbReference type="NCBI Taxonomy" id="877466"/>
    <lineage>
        <taxon>Bacteria</taxon>
        <taxon>Bacillati</taxon>
        <taxon>Chloroflexota</taxon>
        <taxon>Thermoflexia</taxon>
        <taxon>Thermoflexales</taxon>
        <taxon>Thermoflexaceae</taxon>
        <taxon>Thermoflexus</taxon>
    </lineage>
</organism>
<evidence type="ECO:0000256" key="4">
    <source>
        <dbReference type="ARBA" id="ARBA00022692"/>
    </source>
</evidence>
<feature type="region of interest" description="Disordered" evidence="7">
    <location>
        <begin position="1"/>
        <end position="22"/>
    </location>
</feature>
<evidence type="ECO:0000256" key="2">
    <source>
        <dbReference type="ARBA" id="ARBA00005262"/>
    </source>
</evidence>
<evidence type="ECO:0000256" key="7">
    <source>
        <dbReference type="SAM" id="MobiDB-lite"/>
    </source>
</evidence>
<feature type="transmembrane region" description="Helical" evidence="8">
    <location>
        <begin position="165"/>
        <end position="196"/>
    </location>
</feature>